<dbReference type="GO" id="GO:0006887">
    <property type="term" value="P:exocytosis"/>
    <property type="evidence" value="ECO:0007669"/>
    <property type="project" value="TreeGrafter"/>
</dbReference>
<evidence type="ECO:0000313" key="2">
    <source>
        <dbReference type="Proteomes" id="UP000614350"/>
    </source>
</evidence>
<dbReference type="PANTHER" id="PTHR10241">
    <property type="entry name" value="LETHAL 2 GIANT LARVAE PROTEIN"/>
    <property type="match status" value="1"/>
</dbReference>
<dbReference type="GO" id="GO:0031201">
    <property type="term" value="C:SNARE complex"/>
    <property type="evidence" value="ECO:0007669"/>
    <property type="project" value="TreeGrafter"/>
</dbReference>
<dbReference type="GO" id="GO:0005096">
    <property type="term" value="F:GTPase activator activity"/>
    <property type="evidence" value="ECO:0007669"/>
    <property type="project" value="TreeGrafter"/>
</dbReference>
<dbReference type="InterPro" id="IPR036322">
    <property type="entry name" value="WD40_repeat_dom_sf"/>
</dbReference>
<sequence>MKKFTIKGVLDGFRSSVPQPAKSDQEIVENLRSEHFQVKKTFRHGFPHQPTAVAFDPVQRLLAIGTKSGSLRMYPLTVSLT</sequence>
<keyword evidence="2" id="KW-1185">Reference proteome</keyword>
<dbReference type="GO" id="GO:0006893">
    <property type="term" value="P:Golgi to plasma membrane transport"/>
    <property type="evidence" value="ECO:0007669"/>
    <property type="project" value="TreeGrafter"/>
</dbReference>
<comment type="caution">
    <text evidence="1">The sequence shown here is derived from an EMBL/GenBank/DDBJ whole genome shotgun (WGS) entry which is preliminary data.</text>
</comment>
<organism evidence="1 2">
    <name type="scientific">Vespula vulgaris</name>
    <name type="common">Yellow jacket</name>
    <name type="synonym">Wasp</name>
    <dbReference type="NCBI Taxonomy" id="7454"/>
    <lineage>
        <taxon>Eukaryota</taxon>
        <taxon>Metazoa</taxon>
        <taxon>Ecdysozoa</taxon>
        <taxon>Arthropoda</taxon>
        <taxon>Hexapoda</taxon>
        <taxon>Insecta</taxon>
        <taxon>Pterygota</taxon>
        <taxon>Neoptera</taxon>
        <taxon>Endopterygota</taxon>
        <taxon>Hymenoptera</taxon>
        <taxon>Apocrita</taxon>
        <taxon>Aculeata</taxon>
        <taxon>Vespoidea</taxon>
        <taxon>Vespidae</taxon>
        <taxon>Vespinae</taxon>
        <taxon>Vespula</taxon>
    </lineage>
</organism>
<evidence type="ECO:0000313" key="1">
    <source>
        <dbReference type="EMBL" id="KAF7402566.1"/>
    </source>
</evidence>
<accession>A0A834KB83</accession>
<gene>
    <name evidence="1" type="ORF">HZH66_004833</name>
</gene>
<dbReference type="Proteomes" id="UP000614350">
    <property type="component" value="Unassembled WGS sequence"/>
</dbReference>
<name>A0A834KB83_VESVU</name>
<protein>
    <submittedName>
        <fullName evidence="1">Uncharacterized protein</fullName>
    </submittedName>
</protein>
<dbReference type="AlphaFoldDB" id="A0A834KB83"/>
<dbReference type="SUPFAM" id="SSF50978">
    <property type="entry name" value="WD40 repeat-like"/>
    <property type="match status" value="1"/>
</dbReference>
<dbReference type="GO" id="GO:0045159">
    <property type="term" value="F:myosin II binding"/>
    <property type="evidence" value="ECO:0007669"/>
    <property type="project" value="TreeGrafter"/>
</dbReference>
<dbReference type="EMBL" id="JACSEA010000004">
    <property type="protein sequence ID" value="KAF7402566.1"/>
    <property type="molecule type" value="Genomic_DNA"/>
</dbReference>
<dbReference type="GO" id="GO:0019905">
    <property type="term" value="F:syntaxin binding"/>
    <property type="evidence" value="ECO:0007669"/>
    <property type="project" value="TreeGrafter"/>
</dbReference>
<proteinExistence type="predicted"/>
<reference evidence="1" key="1">
    <citation type="journal article" date="2020" name="G3 (Bethesda)">
        <title>High-Quality Assemblies for Three Invasive Social Wasps from the &lt;i&gt;Vespula&lt;/i&gt; Genus.</title>
        <authorList>
            <person name="Harrop T.W.R."/>
            <person name="Guhlin J."/>
            <person name="McLaughlin G.M."/>
            <person name="Permina E."/>
            <person name="Stockwell P."/>
            <person name="Gilligan J."/>
            <person name="Le Lec M.F."/>
            <person name="Gruber M.A.M."/>
            <person name="Quinn O."/>
            <person name="Lovegrove M."/>
            <person name="Duncan E.J."/>
            <person name="Remnant E.J."/>
            <person name="Van Eeckhoven J."/>
            <person name="Graham B."/>
            <person name="Knapp R.A."/>
            <person name="Langford K.W."/>
            <person name="Kronenberg Z."/>
            <person name="Press M.O."/>
            <person name="Eacker S.M."/>
            <person name="Wilson-Rankin E.E."/>
            <person name="Purcell J."/>
            <person name="Lester P.J."/>
            <person name="Dearden P.K."/>
        </authorList>
    </citation>
    <scope>NUCLEOTIDE SEQUENCE</scope>
    <source>
        <strain evidence="1">Marl-1</strain>
    </source>
</reference>
<dbReference type="GO" id="GO:0005886">
    <property type="term" value="C:plasma membrane"/>
    <property type="evidence" value="ECO:0007669"/>
    <property type="project" value="TreeGrafter"/>
</dbReference>
<dbReference type="PANTHER" id="PTHR10241:SF25">
    <property type="entry name" value="TOMOSYN, ISOFORM C"/>
    <property type="match status" value="1"/>
</dbReference>